<evidence type="ECO:0000313" key="3">
    <source>
        <dbReference type="Proteomes" id="UP001041814"/>
    </source>
</evidence>
<dbReference type="EMBL" id="NRRU01000100">
    <property type="protein sequence ID" value="MBK1715162.1"/>
    <property type="molecule type" value="Genomic_DNA"/>
</dbReference>
<sequence>PRAERARQALERCGGRAGEAAQLLGVNRSTLWRWLREPAAA</sequence>
<accession>A0ABS1DYJ7</accession>
<name>A0ABS1DYJ7_RUBGE</name>
<evidence type="ECO:0000259" key="1">
    <source>
        <dbReference type="Pfam" id="PF02954"/>
    </source>
</evidence>
<reference evidence="2" key="1">
    <citation type="submission" date="2017-08" db="EMBL/GenBank/DDBJ databases">
        <authorList>
            <person name="Imhoff J.F."/>
            <person name="Rahn T."/>
            <person name="Kuenzel S."/>
            <person name="Neulinger S.C."/>
        </authorList>
    </citation>
    <scope>NUCLEOTIDE SEQUENCE</scope>
    <source>
        <strain evidence="2">IM 151</strain>
    </source>
</reference>
<comment type="caution">
    <text evidence="2">The sequence shown here is derived from an EMBL/GenBank/DDBJ whole genome shotgun (WGS) entry which is preliminary data.</text>
</comment>
<keyword evidence="3" id="KW-1185">Reference proteome</keyword>
<dbReference type="RefSeq" id="WP_200379818.1">
    <property type="nucleotide sequence ID" value="NZ_NRRU01000100.1"/>
</dbReference>
<dbReference type="InterPro" id="IPR009057">
    <property type="entry name" value="Homeodomain-like_sf"/>
</dbReference>
<protein>
    <recommendedName>
        <fullName evidence="1">DNA binding HTH domain-containing protein</fullName>
    </recommendedName>
</protein>
<dbReference type="Gene3D" id="1.10.10.60">
    <property type="entry name" value="Homeodomain-like"/>
    <property type="match status" value="1"/>
</dbReference>
<evidence type="ECO:0000313" key="2">
    <source>
        <dbReference type="EMBL" id="MBK1715162.1"/>
    </source>
</evidence>
<organism evidence="2 3">
    <name type="scientific">Rubrivivax gelatinosus</name>
    <name type="common">Rhodocyclus gelatinosus</name>
    <name type="synonym">Rhodopseudomonas gelatinosa</name>
    <dbReference type="NCBI Taxonomy" id="28068"/>
    <lineage>
        <taxon>Bacteria</taxon>
        <taxon>Pseudomonadati</taxon>
        <taxon>Pseudomonadota</taxon>
        <taxon>Betaproteobacteria</taxon>
        <taxon>Burkholderiales</taxon>
        <taxon>Sphaerotilaceae</taxon>
        <taxon>Rubrivivax</taxon>
    </lineage>
</organism>
<proteinExistence type="predicted"/>
<dbReference type="SUPFAM" id="SSF46689">
    <property type="entry name" value="Homeodomain-like"/>
    <property type="match status" value="1"/>
</dbReference>
<feature type="non-terminal residue" evidence="2">
    <location>
        <position position="1"/>
    </location>
</feature>
<feature type="domain" description="DNA binding HTH" evidence="1">
    <location>
        <begin position="8"/>
        <end position="36"/>
    </location>
</feature>
<dbReference type="PRINTS" id="PR01590">
    <property type="entry name" value="HTHFIS"/>
</dbReference>
<dbReference type="Pfam" id="PF02954">
    <property type="entry name" value="HTH_8"/>
    <property type="match status" value="1"/>
</dbReference>
<dbReference type="InterPro" id="IPR002197">
    <property type="entry name" value="HTH_Fis"/>
</dbReference>
<dbReference type="Proteomes" id="UP001041814">
    <property type="component" value="Unassembled WGS sequence"/>
</dbReference>
<gene>
    <name evidence="2" type="ORF">CKO43_20595</name>
</gene>
<reference evidence="2" key="2">
    <citation type="journal article" date="2020" name="Microorganisms">
        <title>Osmotic Adaptation and Compatible Solute Biosynthesis of Phototrophic Bacteria as Revealed from Genome Analyses.</title>
        <authorList>
            <person name="Imhoff J.F."/>
            <person name="Rahn T."/>
            <person name="Kunzel S."/>
            <person name="Keller A."/>
            <person name="Neulinger S.C."/>
        </authorList>
    </citation>
    <scope>NUCLEOTIDE SEQUENCE</scope>
    <source>
        <strain evidence="2">IM 151</strain>
    </source>
</reference>